<comment type="caution">
    <text evidence="1">The sequence shown here is derived from an EMBL/GenBank/DDBJ whole genome shotgun (WGS) entry which is preliminary data.</text>
</comment>
<proteinExistence type="predicted"/>
<dbReference type="AntiFam" id="ANF00142">
    <property type="entry name" value="Shadow ORF (opposite yadG)"/>
</dbReference>
<organism evidence="1">
    <name type="scientific">bioreactor metagenome</name>
    <dbReference type="NCBI Taxonomy" id="1076179"/>
    <lineage>
        <taxon>unclassified sequences</taxon>
        <taxon>metagenomes</taxon>
        <taxon>ecological metagenomes</taxon>
    </lineage>
</organism>
<evidence type="ECO:0000313" key="1">
    <source>
        <dbReference type="EMBL" id="MPM84688.1"/>
    </source>
</evidence>
<reference evidence="1" key="1">
    <citation type="submission" date="2019-08" db="EMBL/GenBank/DDBJ databases">
        <authorList>
            <person name="Kucharzyk K."/>
            <person name="Murdoch R.W."/>
            <person name="Higgins S."/>
            <person name="Loffler F."/>
        </authorList>
    </citation>
    <scope>NUCLEOTIDE SEQUENCE</scope>
</reference>
<dbReference type="AlphaFoldDB" id="A0A645D6J9"/>
<gene>
    <name evidence="1" type="ORF">SDC9_131761</name>
</gene>
<accession>A0A645D6J9</accession>
<dbReference type="EMBL" id="VSSQ01033174">
    <property type="protein sequence ID" value="MPM84688.1"/>
    <property type="molecule type" value="Genomic_DNA"/>
</dbReference>
<sequence>MVEHLLRSADLLDITVFHNDDAVAQRHGLGLVMGNIHKRGVDVLAQLDQLSTHLIAQLCVEVAQRLVHEEDLRMANNCAADGDTLALTAGERLGLSLQILGDTENLRRFLHLLVDLSLGNLAQLESERHVFIHGHMRVERVVLEDHRDVAILGGNVVDETVADVKLTLGNLFQTGDHAQSCRFAAAGRPDENHKLFVRDVKRKLLHRHYVFVVDLLDVLERYTCHCVLGFIRRSIRSPPDSQSPDDVTIALRQVSTLPHRKPCGWYPSFYTASRRIRSGVTAARLDTIEKCFLYYRRIRMTAQYLRKLNPAFPCCPATPTWPLFACRAHDSRHRCSKRYILPRRVDLY</sequence>
<protein>
    <submittedName>
        <fullName evidence="1">Uncharacterized protein</fullName>
    </submittedName>
</protein>
<dbReference type="AntiFam" id="ANF00095">
    <property type="entry name" value="Shadow ORF (opposite ABC transporters)"/>
</dbReference>
<name>A0A645D6J9_9ZZZZ</name>